<comment type="catalytic activity">
    <reaction evidence="6">
        <text>adenosine 3',5'-bisphosphate + H2O = AMP + phosphate</text>
        <dbReference type="Rhea" id="RHEA:10040"/>
        <dbReference type="ChEBI" id="CHEBI:15377"/>
        <dbReference type="ChEBI" id="CHEBI:43474"/>
        <dbReference type="ChEBI" id="CHEBI:58343"/>
        <dbReference type="ChEBI" id="CHEBI:456215"/>
        <dbReference type="EC" id="3.1.3.7"/>
    </reaction>
</comment>
<comment type="caution">
    <text evidence="8">The sequence shown here is derived from an EMBL/GenBank/DDBJ whole genome shotgun (WGS) entry which is preliminary data.</text>
</comment>
<dbReference type="PANTHER" id="PTHR43028:SF5">
    <property type="entry name" value="3'(2'),5'-BISPHOSPHATE NUCLEOTIDASE 1"/>
    <property type="match status" value="1"/>
</dbReference>
<dbReference type="RefSeq" id="WP_099308759.1">
    <property type="nucleotide sequence ID" value="NZ_PDVP01000028.1"/>
</dbReference>
<accession>A0A2G1QGM0</accession>
<feature type="binding site" evidence="7">
    <location>
        <position position="85"/>
    </location>
    <ligand>
        <name>Mg(2+)</name>
        <dbReference type="ChEBI" id="CHEBI:18420"/>
        <label>1</label>
        <note>catalytic</note>
    </ligand>
</feature>
<feature type="binding site" evidence="6">
    <location>
        <position position="85"/>
    </location>
    <ligand>
        <name>Mg(2+)</name>
        <dbReference type="ChEBI" id="CHEBI:18420"/>
        <label>2</label>
    </ligand>
</feature>
<feature type="binding site" evidence="6">
    <location>
        <position position="82"/>
    </location>
    <ligand>
        <name>Mg(2+)</name>
        <dbReference type="ChEBI" id="CHEBI:18420"/>
        <label>2</label>
    </ligand>
</feature>
<dbReference type="Gene3D" id="3.30.540.10">
    <property type="entry name" value="Fructose-1,6-Bisphosphatase, subunit A, domain 1"/>
    <property type="match status" value="1"/>
</dbReference>
<comment type="cofactor">
    <cofactor evidence="6 7">
        <name>Mg(2+)</name>
        <dbReference type="ChEBI" id="CHEBI:18420"/>
    </cofactor>
</comment>
<dbReference type="GO" id="GO:0000287">
    <property type="term" value="F:magnesium ion binding"/>
    <property type="evidence" value="ECO:0007669"/>
    <property type="project" value="UniProtKB-UniRule"/>
</dbReference>
<evidence type="ECO:0000256" key="6">
    <source>
        <dbReference type="HAMAP-Rule" id="MF_02095"/>
    </source>
</evidence>
<keyword evidence="2 6" id="KW-1003">Cell membrane</keyword>
<dbReference type="InterPro" id="IPR006240">
    <property type="entry name" value="CysQ"/>
</dbReference>
<feature type="binding site" evidence="7">
    <location>
        <position position="210"/>
    </location>
    <ligand>
        <name>Mg(2+)</name>
        <dbReference type="ChEBI" id="CHEBI:18420"/>
        <label>1</label>
        <note>catalytic</note>
    </ligand>
</feature>
<feature type="binding site" evidence="6">
    <location>
        <position position="62"/>
    </location>
    <ligand>
        <name>substrate</name>
    </ligand>
</feature>
<reference evidence="8 9" key="1">
    <citation type="submission" date="2017-10" db="EMBL/GenBank/DDBJ databases">
        <title>Sedimentibacterium mangrovi gen. nov., sp. nov., a novel member of family Phyllobacteriacea isolated from mangrove sediment.</title>
        <authorList>
            <person name="Liao H."/>
            <person name="Tian Y."/>
        </authorList>
    </citation>
    <scope>NUCLEOTIDE SEQUENCE [LARGE SCALE GENOMIC DNA]</scope>
    <source>
        <strain evidence="8 9">X9-2-2</strain>
    </source>
</reference>
<name>A0A2G1QGM0_9HYPH</name>
<dbReference type="GO" id="GO:0008441">
    <property type="term" value="F:3'(2'),5'-bisphosphate nucleotidase activity"/>
    <property type="evidence" value="ECO:0007669"/>
    <property type="project" value="UniProtKB-UniRule"/>
</dbReference>
<dbReference type="SUPFAM" id="SSF56655">
    <property type="entry name" value="Carbohydrate phosphatase"/>
    <property type="match status" value="1"/>
</dbReference>
<dbReference type="HAMAP" id="MF_02095">
    <property type="entry name" value="CysQ"/>
    <property type="match status" value="1"/>
</dbReference>
<dbReference type="AlphaFoldDB" id="A0A2G1QGM0"/>
<comment type="subcellular location">
    <subcellularLocation>
        <location evidence="6">Cell inner membrane</location>
        <topology evidence="6">Peripheral membrane protein</topology>
        <orientation evidence="6">Cytoplasmic side</orientation>
    </subcellularLocation>
</comment>
<dbReference type="PRINTS" id="PR00377">
    <property type="entry name" value="IMPHPHTASES"/>
</dbReference>
<dbReference type="Pfam" id="PF00459">
    <property type="entry name" value="Inositol_P"/>
    <property type="match status" value="1"/>
</dbReference>
<organism evidence="8 9">
    <name type="scientific">Zhengella mangrovi</name>
    <dbReference type="NCBI Taxonomy" id="1982044"/>
    <lineage>
        <taxon>Bacteria</taxon>
        <taxon>Pseudomonadati</taxon>
        <taxon>Pseudomonadota</taxon>
        <taxon>Alphaproteobacteria</taxon>
        <taxon>Hyphomicrobiales</taxon>
        <taxon>Notoacmeibacteraceae</taxon>
        <taxon>Zhengella</taxon>
    </lineage>
</organism>
<feature type="binding site" evidence="6">
    <location>
        <begin position="84"/>
        <end position="87"/>
    </location>
    <ligand>
        <name>substrate</name>
    </ligand>
</feature>
<feature type="binding site" evidence="6">
    <location>
        <position position="82"/>
    </location>
    <ligand>
        <name>Mg(2+)</name>
        <dbReference type="ChEBI" id="CHEBI:18420"/>
        <label>1</label>
    </ligand>
</feature>
<feature type="binding site" evidence="7">
    <location>
        <position position="84"/>
    </location>
    <ligand>
        <name>Mg(2+)</name>
        <dbReference type="ChEBI" id="CHEBI:18420"/>
        <label>1</label>
        <note>catalytic</note>
    </ligand>
</feature>
<evidence type="ECO:0000256" key="1">
    <source>
        <dbReference type="ARBA" id="ARBA00005289"/>
    </source>
</evidence>
<proteinExistence type="inferred from homology"/>
<dbReference type="NCBIfam" id="TIGR01331">
    <property type="entry name" value="bisphos_cysQ"/>
    <property type="match status" value="1"/>
</dbReference>
<evidence type="ECO:0000256" key="4">
    <source>
        <dbReference type="ARBA" id="ARBA00022801"/>
    </source>
</evidence>
<keyword evidence="3 6" id="KW-0997">Cell inner membrane</keyword>
<dbReference type="Proteomes" id="UP000221168">
    <property type="component" value="Unassembled WGS sequence"/>
</dbReference>
<dbReference type="InterPro" id="IPR050725">
    <property type="entry name" value="CysQ/Inositol_MonoPase"/>
</dbReference>
<feature type="binding site" evidence="7">
    <location>
        <position position="62"/>
    </location>
    <ligand>
        <name>Mg(2+)</name>
        <dbReference type="ChEBI" id="CHEBI:18420"/>
        <label>1</label>
        <note>catalytic</note>
    </ligand>
</feature>
<evidence type="ECO:0000313" key="9">
    <source>
        <dbReference type="Proteomes" id="UP000221168"/>
    </source>
</evidence>
<comment type="function">
    <text evidence="6">Converts adenosine-3',5'-bisphosphate (PAP) to AMP.</text>
</comment>
<dbReference type="EMBL" id="PDVP01000028">
    <property type="protein sequence ID" value="PHP64666.1"/>
    <property type="molecule type" value="Genomic_DNA"/>
</dbReference>
<dbReference type="PROSITE" id="PS00630">
    <property type="entry name" value="IMP_2"/>
    <property type="match status" value="1"/>
</dbReference>
<protein>
    <recommendedName>
        <fullName evidence="6">3'(2'),5'-bisphosphate nucleotidase CysQ</fullName>
        <ecNumber evidence="6">3.1.3.7</ecNumber>
    </recommendedName>
    <alternativeName>
        <fullName evidence="6">3'(2'),5-bisphosphonucleoside 3'(2')-phosphohydrolase</fullName>
    </alternativeName>
    <alternativeName>
        <fullName evidence="6">3'-phosphoadenosine 5'-phosphate phosphatase</fullName>
        <shortName evidence="6">PAP phosphatase</shortName>
    </alternativeName>
</protein>
<dbReference type="GO" id="GO:0005886">
    <property type="term" value="C:plasma membrane"/>
    <property type="evidence" value="ECO:0007669"/>
    <property type="project" value="UniProtKB-SubCell"/>
</dbReference>
<dbReference type="CDD" id="cd01638">
    <property type="entry name" value="CysQ"/>
    <property type="match status" value="1"/>
</dbReference>
<evidence type="ECO:0000256" key="7">
    <source>
        <dbReference type="PIRSR" id="PIRSR600760-2"/>
    </source>
</evidence>
<dbReference type="GO" id="GO:0000103">
    <property type="term" value="P:sulfate assimilation"/>
    <property type="evidence" value="ECO:0007669"/>
    <property type="project" value="TreeGrafter"/>
</dbReference>
<dbReference type="InterPro" id="IPR020550">
    <property type="entry name" value="Inositol_monophosphatase_CS"/>
</dbReference>
<dbReference type="EC" id="3.1.3.7" evidence="6"/>
<evidence type="ECO:0000313" key="8">
    <source>
        <dbReference type="EMBL" id="PHP64666.1"/>
    </source>
</evidence>
<gene>
    <name evidence="6 8" type="primary">cysQ</name>
    <name evidence="8" type="ORF">CSC94_23145</name>
</gene>
<keyword evidence="5 6" id="KW-0472">Membrane</keyword>
<evidence type="ECO:0000256" key="2">
    <source>
        <dbReference type="ARBA" id="ARBA00022475"/>
    </source>
</evidence>
<dbReference type="GO" id="GO:0046854">
    <property type="term" value="P:phosphatidylinositol phosphate biosynthetic process"/>
    <property type="evidence" value="ECO:0007669"/>
    <property type="project" value="InterPro"/>
</dbReference>
<keyword evidence="6 7" id="KW-0460">Magnesium</keyword>
<dbReference type="PANTHER" id="PTHR43028">
    <property type="entry name" value="3'(2'),5'-BISPHOSPHATE NUCLEOTIDASE 1"/>
    <property type="match status" value="1"/>
</dbReference>
<feature type="binding site" evidence="6">
    <location>
        <position position="84"/>
    </location>
    <ligand>
        <name>Mg(2+)</name>
        <dbReference type="ChEBI" id="CHEBI:18420"/>
        <label>1</label>
    </ligand>
</feature>
<dbReference type="GO" id="GO:0050427">
    <property type="term" value="P:3'-phosphoadenosine 5'-phosphosulfate metabolic process"/>
    <property type="evidence" value="ECO:0007669"/>
    <property type="project" value="TreeGrafter"/>
</dbReference>
<keyword evidence="6 7" id="KW-0479">Metal-binding</keyword>
<feature type="binding site" evidence="6">
    <location>
        <position position="210"/>
    </location>
    <ligand>
        <name>Mg(2+)</name>
        <dbReference type="ChEBI" id="CHEBI:18420"/>
        <label>2</label>
    </ligand>
</feature>
<feature type="binding site" evidence="6">
    <location>
        <position position="62"/>
    </location>
    <ligand>
        <name>Mg(2+)</name>
        <dbReference type="ChEBI" id="CHEBI:18420"/>
        <label>1</label>
    </ligand>
</feature>
<comment type="similarity">
    <text evidence="1 6">Belongs to the inositol monophosphatase superfamily. CysQ family.</text>
</comment>
<dbReference type="Gene3D" id="3.40.190.80">
    <property type="match status" value="1"/>
</dbReference>
<evidence type="ECO:0000256" key="5">
    <source>
        <dbReference type="ARBA" id="ARBA00023136"/>
    </source>
</evidence>
<keyword evidence="4 6" id="KW-0378">Hydrolase</keyword>
<feature type="binding site" evidence="6">
    <location>
        <position position="210"/>
    </location>
    <ligand>
        <name>substrate</name>
    </ligand>
</feature>
<feature type="binding site" evidence="7">
    <location>
        <position position="82"/>
    </location>
    <ligand>
        <name>Mg(2+)</name>
        <dbReference type="ChEBI" id="CHEBI:18420"/>
        <label>1</label>
        <note>catalytic</note>
    </ligand>
</feature>
<dbReference type="InterPro" id="IPR000760">
    <property type="entry name" value="Inositol_monophosphatase-like"/>
</dbReference>
<sequence length="268" mass="28568">MLSVFEGLALAAGREIMTVRAGGVTAETKSDLSPVTEADRRAEAVILAGLGRSFPGIPVIAEEEVAAGRVPDIGDAAFILVDPLDGTREFVSGKDDFTVNIALVVNGYPAVGVVYAPAHGRLWTGRPGQAETVEVEGERLSGRRTVSGGSCPARVRIVASASHRTSETDAFIARLPDYELIAFGSSLKFCLLAEGIADIYPRFGRTMEWDTAAGDAVLRAAGGVTFRMDGHVLSYGKFGQRFSKDFENPFFAASTGQAEWILRRNLAL</sequence>
<evidence type="ECO:0000256" key="3">
    <source>
        <dbReference type="ARBA" id="ARBA00022519"/>
    </source>
</evidence>
<dbReference type="OrthoDB" id="9785695at2"/>
<keyword evidence="9" id="KW-1185">Reference proteome</keyword>